<dbReference type="SUPFAM" id="SSF53448">
    <property type="entry name" value="Nucleotide-diphospho-sugar transferases"/>
    <property type="match status" value="1"/>
</dbReference>
<keyword evidence="2" id="KW-1185">Reference proteome</keyword>
<protein>
    <submittedName>
        <fullName evidence="1">Mitochondrial fission ELM1 family protein</fullName>
    </submittedName>
</protein>
<dbReference type="EMBL" id="JAEILG010000013">
    <property type="protein sequence ID" value="MBI6564019.1"/>
    <property type="molecule type" value="Genomic_DNA"/>
</dbReference>
<evidence type="ECO:0000313" key="1">
    <source>
        <dbReference type="EMBL" id="MBI6564019.1"/>
    </source>
</evidence>
<dbReference type="Proteomes" id="UP000648914">
    <property type="component" value="Unassembled WGS sequence"/>
</dbReference>
<name>A0ABS0UEN9_9PSED</name>
<organism evidence="1 2">
    <name type="scientific">Pseudomonas synxantha</name>
    <dbReference type="NCBI Taxonomy" id="47883"/>
    <lineage>
        <taxon>Bacteria</taxon>
        <taxon>Pseudomonadati</taxon>
        <taxon>Pseudomonadota</taxon>
        <taxon>Gammaproteobacteria</taxon>
        <taxon>Pseudomonadales</taxon>
        <taxon>Pseudomonadaceae</taxon>
        <taxon>Pseudomonas</taxon>
    </lineage>
</organism>
<proteinExistence type="predicted"/>
<gene>
    <name evidence="1" type="ORF">YA0852_07925</name>
</gene>
<accession>A0ABS0UEN9</accession>
<evidence type="ECO:0000313" key="2">
    <source>
        <dbReference type="Proteomes" id="UP000648914"/>
    </source>
</evidence>
<sequence>MTFDSNSVNQPADPVTARDSCAVADASGQTFPCGKDGADRGVPLIVPVVFEAAVGAPVRPPVRLFLGTEPAQHRAERIFFYSLERVRDPLRRYEVYRMTGLPGFRQKGWRTGFTNYRFAIPDLAGRRGRAIYNDVDQVYTADPAPLFDQPMGGRAYLALSTRDTAVMLIDCERMAHCWTFSKACRESKKALHAQAATEPGLWGALDPLWHARDIEYRHGQSRLLHYTTLHLQPWRPTPEQYSYHIHPYAEYFLGLEQAADVAGYEIYTAACPSPGFAAACQQPRSPLPFTGLPGGLDADPQASPANRLALVGSWGDGGVDGTTLRWSFDQLRRDDLPACEAVAATGLEGLPVEDLPWVLARLFERAEKWVYIKVALGPQRQHGNSVAEWRLLLRRVALRYPGRCWQLDCSDGEGHVHRFRADFPQRCAEHGALPSVWVLLGKHAGDNAQMKDIAKALGWPYALKQATTDDGSQALVAPPWPDLVISAGRRTAPLARSICQRSGGSTRSVVVGRPRAPLGEFDLVLTTPQYSLPLRDNVVDMPAPFIAERALDDAALEAWRQRFAELPRPWVALLAGGNSMPYQLDAAVAAELGCQASSAVAAQFGSLLVSTSPRTSADARQALLKAIDTPVFSYSFGSAEENPYGALLALADAFIVTGESVSMLTEACMTGRPVAVFPLPIRRHMKARLHHAIERRLGIIDRAAGSRGVPRQQNRVGRVYDQLVAAGRVKRERRTEEVHLALGVSPLPEGLAHPPGLSPAQLANARARALAAIRALIEGERPV</sequence>
<dbReference type="Pfam" id="PF06258">
    <property type="entry name" value="Mito_fiss_Elm1"/>
    <property type="match status" value="1"/>
</dbReference>
<dbReference type="PANTHER" id="PTHR33986">
    <property type="entry name" value="OS02G0535700 PROTEIN"/>
    <property type="match status" value="1"/>
</dbReference>
<dbReference type="Gene3D" id="3.90.550.10">
    <property type="entry name" value="Spore Coat Polysaccharide Biosynthesis Protein SpsA, Chain A"/>
    <property type="match status" value="1"/>
</dbReference>
<reference evidence="1 2" key="1">
    <citation type="submission" date="2020-12" db="EMBL/GenBank/DDBJ databases">
        <title>Comparative genomic insights into the epidemiology and virulence of plant pathogenic Pseudomonads from Turkey.</title>
        <authorList>
            <person name="Dillon M."/>
            <person name="Ruiz-Bedoya T."/>
            <person name="Bendalovic-Torma C."/>
            <person name="Guttman K.M."/>
            <person name="Kwak H."/>
            <person name="Middleton M.A."/>
            <person name="Wang P.W."/>
            <person name="Horuz S."/>
            <person name="Aysan Y."/>
            <person name="Guttman D.S."/>
        </authorList>
    </citation>
    <scope>NUCLEOTIDE SEQUENCE [LARGE SCALE GENOMIC DNA]</scope>
    <source>
        <strain evidence="1 2">S5_IA_2b</strain>
    </source>
</reference>
<dbReference type="InterPro" id="IPR029044">
    <property type="entry name" value="Nucleotide-diphossugar_trans"/>
</dbReference>
<dbReference type="InterPro" id="IPR009367">
    <property type="entry name" value="Elm1-like"/>
</dbReference>
<dbReference type="PANTHER" id="PTHR33986:SF15">
    <property type="entry name" value="MITOCHONDRIAL FISSION PROTEIN ELM1"/>
    <property type="match status" value="1"/>
</dbReference>
<comment type="caution">
    <text evidence="1">The sequence shown here is derived from an EMBL/GenBank/DDBJ whole genome shotgun (WGS) entry which is preliminary data.</text>
</comment>